<dbReference type="GO" id="GO:0005549">
    <property type="term" value="F:odorant binding"/>
    <property type="evidence" value="ECO:0007669"/>
    <property type="project" value="InterPro"/>
</dbReference>
<evidence type="ECO:0000313" key="11">
    <source>
        <dbReference type="EMBL" id="KAF3054505.1"/>
    </source>
</evidence>
<sequence>MTYSKRKSTSVQFTSKNYNEYSLQVARWFLMPIGIWSQINTATKIKRFFSYVHIFVSTFITAIVTVPFLLYVLLEEEDNEIKLNAIGPLSHWIMGMINYCLLLACSSDIRECMRHMEMDWRLIKKFEDRQVMLQQAKIGRFVCGICAIFMQSGTFIFVITKSLTTAIVIVGNETISMHLMVCPIYSKFIDTRFSPANEIMQVVEMISTFIVNSVTVGICSLDTIFAMHAYAQLSVLFSWLNKLIVDKDDKNYCVEQRLAIIVKHHLRVLSFISRMESIMQSICLVELLGCTMNMCLPAYYFITNLNTFDAIKLASFVIIYLAMAFNVFVFCYIGEILTEQCKNVGEKAYMINWYELPHETALGLILIIARSNNVIRLTAGKLFQLSVATFGDIIKTSMVYLNMLRTMNPS</sequence>
<protein>
    <recommendedName>
        <fullName evidence="10">Odorant receptor</fullName>
    </recommendedName>
</protein>
<dbReference type="EMBL" id="SGBU01000020">
    <property type="protein sequence ID" value="KAF3054505.1"/>
    <property type="molecule type" value="Genomic_DNA"/>
</dbReference>
<dbReference type="PANTHER" id="PTHR21137">
    <property type="entry name" value="ODORANT RECEPTOR"/>
    <property type="match status" value="1"/>
</dbReference>
<keyword evidence="7 10" id="KW-0472">Membrane</keyword>
<evidence type="ECO:0000256" key="8">
    <source>
        <dbReference type="ARBA" id="ARBA00023170"/>
    </source>
</evidence>
<keyword evidence="9 10" id="KW-0807">Transducer</keyword>
<dbReference type="GO" id="GO:0004984">
    <property type="term" value="F:olfactory receptor activity"/>
    <property type="evidence" value="ECO:0007669"/>
    <property type="project" value="InterPro"/>
</dbReference>
<evidence type="ECO:0000256" key="7">
    <source>
        <dbReference type="ARBA" id="ARBA00023136"/>
    </source>
</evidence>
<keyword evidence="3 10" id="KW-0716">Sensory transduction</keyword>
<dbReference type="GO" id="GO:0007165">
    <property type="term" value="P:signal transduction"/>
    <property type="evidence" value="ECO:0007669"/>
    <property type="project" value="UniProtKB-KW"/>
</dbReference>
<comment type="subcellular location">
    <subcellularLocation>
        <location evidence="1 10">Cell membrane</location>
        <topology evidence="1 10">Multi-pass membrane protein</topology>
    </subcellularLocation>
</comment>
<comment type="caution">
    <text evidence="11">The sequence shown here is derived from an EMBL/GenBank/DDBJ whole genome shotgun (WGS) entry which is preliminary data.</text>
</comment>
<evidence type="ECO:0000256" key="3">
    <source>
        <dbReference type="ARBA" id="ARBA00022606"/>
    </source>
</evidence>
<feature type="transmembrane region" description="Helical" evidence="10">
    <location>
        <begin position="48"/>
        <end position="73"/>
    </location>
</feature>
<organism evidence="11 12">
    <name type="scientific">Nylanderia fulva</name>
    <dbReference type="NCBI Taxonomy" id="613905"/>
    <lineage>
        <taxon>Eukaryota</taxon>
        <taxon>Metazoa</taxon>
        <taxon>Ecdysozoa</taxon>
        <taxon>Arthropoda</taxon>
        <taxon>Hexapoda</taxon>
        <taxon>Insecta</taxon>
        <taxon>Pterygota</taxon>
        <taxon>Neoptera</taxon>
        <taxon>Endopterygota</taxon>
        <taxon>Hymenoptera</taxon>
        <taxon>Apocrita</taxon>
        <taxon>Aculeata</taxon>
        <taxon>Formicoidea</taxon>
        <taxon>Formicidae</taxon>
        <taxon>Formicinae</taxon>
        <taxon>Nylanderia</taxon>
    </lineage>
</organism>
<dbReference type="Proteomes" id="UP000479987">
    <property type="component" value="Unassembled WGS sequence"/>
</dbReference>
<keyword evidence="5 10" id="KW-0552">Olfaction</keyword>
<dbReference type="PANTHER" id="PTHR21137:SF35">
    <property type="entry name" value="ODORANT RECEPTOR 19A-RELATED"/>
    <property type="match status" value="1"/>
</dbReference>
<evidence type="ECO:0000256" key="6">
    <source>
        <dbReference type="ARBA" id="ARBA00022989"/>
    </source>
</evidence>
<evidence type="ECO:0000256" key="1">
    <source>
        <dbReference type="ARBA" id="ARBA00004651"/>
    </source>
</evidence>
<evidence type="ECO:0000313" key="12">
    <source>
        <dbReference type="Proteomes" id="UP000479987"/>
    </source>
</evidence>
<dbReference type="InterPro" id="IPR004117">
    <property type="entry name" value="7tm6_olfct_rcpt"/>
</dbReference>
<comment type="similarity">
    <text evidence="10">Belongs to the insect chemoreceptor superfamily. Heteromeric odorant receptor channel (TC 1.A.69) family.</text>
</comment>
<evidence type="ECO:0000256" key="10">
    <source>
        <dbReference type="RuleBase" id="RU351113"/>
    </source>
</evidence>
<feature type="transmembrane region" description="Helical" evidence="10">
    <location>
        <begin position="138"/>
        <end position="159"/>
    </location>
</feature>
<dbReference type="AlphaFoldDB" id="A0A6G1LQF4"/>
<feature type="transmembrane region" description="Helical" evidence="10">
    <location>
        <begin position="282"/>
        <end position="302"/>
    </location>
</feature>
<keyword evidence="4 10" id="KW-0812">Transmembrane</keyword>
<keyword evidence="2" id="KW-1003">Cell membrane</keyword>
<evidence type="ECO:0000256" key="4">
    <source>
        <dbReference type="ARBA" id="ARBA00022692"/>
    </source>
</evidence>
<evidence type="ECO:0000256" key="2">
    <source>
        <dbReference type="ARBA" id="ARBA00022475"/>
    </source>
</evidence>
<dbReference type="Pfam" id="PF02949">
    <property type="entry name" value="7tm_6"/>
    <property type="match status" value="1"/>
</dbReference>
<feature type="transmembrane region" description="Helical" evidence="10">
    <location>
        <begin position="85"/>
        <end position="105"/>
    </location>
</feature>
<keyword evidence="8 10" id="KW-0675">Receptor</keyword>
<dbReference type="GO" id="GO:0005886">
    <property type="term" value="C:plasma membrane"/>
    <property type="evidence" value="ECO:0007669"/>
    <property type="project" value="UniProtKB-SubCell"/>
</dbReference>
<reference evidence="11 12" key="1">
    <citation type="submission" date="2019-08" db="EMBL/GenBank/DDBJ databases">
        <title>High quality draft denovo assembly of Nylanderia fulva.</title>
        <authorList>
            <person name="Vargo E.L."/>
            <person name="Tarone A.M."/>
            <person name="Konganti K.R."/>
        </authorList>
    </citation>
    <scope>NUCLEOTIDE SEQUENCE [LARGE SCALE GENOMIC DNA]</scope>
    <source>
        <strain evidence="11">TAMU-Nful-2015</strain>
        <tissue evidence="11">Whole body</tissue>
    </source>
</reference>
<feature type="transmembrane region" description="Helical" evidence="10">
    <location>
        <begin position="314"/>
        <end position="333"/>
    </location>
</feature>
<name>A0A6G1LQF4_9HYME</name>
<evidence type="ECO:0000256" key="5">
    <source>
        <dbReference type="ARBA" id="ARBA00022725"/>
    </source>
</evidence>
<keyword evidence="6 10" id="KW-1133">Transmembrane helix</keyword>
<comment type="caution">
    <text evidence="10">Lacks conserved residue(s) required for the propagation of feature annotation.</text>
</comment>
<evidence type="ECO:0000256" key="9">
    <source>
        <dbReference type="ARBA" id="ARBA00023224"/>
    </source>
</evidence>
<gene>
    <name evidence="11" type="primary">Or-256</name>
    <name evidence="11" type="synonym">Nful_v1.0-Or-256</name>
    <name evidence="11" type="ORF">NFUL_NFUL000126</name>
</gene>
<proteinExistence type="inferred from homology"/>
<keyword evidence="12" id="KW-1185">Reference proteome</keyword>
<accession>A0A6G1LQF4</accession>